<accession>A0A916ZFC0</accession>
<feature type="region of interest" description="Disordered" evidence="1">
    <location>
        <begin position="124"/>
        <end position="143"/>
    </location>
</feature>
<dbReference type="EMBL" id="BMIQ01000001">
    <property type="protein sequence ID" value="GGD93978.1"/>
    <property type="molecule type" value="Genomic_DNA"/>
</dbReference>
<evidence type="ECO:0000313" key="2">
    <source>
        <dbReference type="EMBL" id="GGD93978.1"/>
    </source>
</evidence>
<dbReference type="AlphaFoldDB" id="A0A916ZFC0"/>
<comment type="caution">
    <text evidence="2">The sequence shown here is derived from an EMBL/GenBank/DDBJ whole genome shotgun (WGS) entry which is preliminary data.</text>
</comment>
<reference evidence="2" key="2">
    <citation type="submission" date="2020-09" db="EMBL/GenBank/DDBJ databases">
        <authorList>
            <person name="Sun Q."/>
            <person name="Zhou Y."/>
        </authorList>
    </citation>
    <scope>NUCLEOTIDE SEQUENCE</scope>
    <source>
        <strain evidence="2">CGMCC 1.15367</strain>
    </source>
</reference>
<evidence type="ECO:0000256" key="1">
    <source>
        <dbReference type="SAM" id="MobiDB-lite"/>
    </source>
</evidence>
<keyword evidence="3" id="KW-1185">Reference proteome</keyword>
<gene>
    <name evidence="2" type="ORF">GCM10011390_10870</name>
</gene>
<name>A0A916ZFC0_9HYPH</name>
<dbReference type="RefSeq" id="WP_188907153.1">
    <property type="nucleotide sequence ID" value="NZ_BMIQ01000001.1"/>
</dbReference>
<sequence length="143" mass="15242">MPLTQPRRAITGFRLEPIGGAACRFLLLTLGVTWSEAEALTEAPSSATLPAALRQRCAERLGRERQRLARLARVGSPAYDLNRHLAVHAAARWLGALRTGGAPAAPQAVSSEVSRAGAFEAPRSSENCIMKRGRSDSGIGRAK</sequence>
<dbReference type="Proteomes" id="UP000644699">
    <property type="component" value="Unassembled WGS sequence"/>
</dbReference>
<organism evidence="2 3">
    <name type="scientific">Aureimonas endophytica</name>
    <dbReference type="NCBI Taxonomy" id="2027858"/>
    <lineage>
        <taxon>Bacteria</taxon>
        <taxon>Pseudomonadati</taxon>
        <taxon>Pseudomonadota</taxon>
        <taxon>Alphaproteobacteria</taxon>
        <taxon>Hyphomicrobiales</taxon>
        <taxon>Aurantimonadaceae</taxon>
        <taxon>Aureimonas</taxon>
    </lineage>
</organism>
<evidence type="ECO:0000313" key="3">
    <source>
        <dbReference type="Proteomes" id="UP000644699"/>
    </source>
</evidence>
<proteinExistence type="predicted"/>
<protein>
    <submittedName>
        <fullName evidence="2">Uncharacterized protein</fullName>
    </submittedName>
</protein>
<reference evidence="2" key="1">
    <citation type="journal article" date="2014" name="Int. J. Syst. Evol. Microbiol.">
        <title>Complete genome sequence of Corynebacterium casei LMG S-19264T (=DSM 44701T), isolated from a smear-ripened cheese.</title>
        <authorList>
            <consortium name="US DOE Joint Genome Institute (JGI-PGF)"/>
            <person name="Walter F."/>
            <person name="Albersmeier A."/>
            <person name="Kalinowski J."/>
            <person name="Ruckert C."/>
        </authorList>
    </citation>
    <scope>NUCLEOTIDE SEQUENCE</scope>
    <source>
        <strain evidence="2">CGMCC 1.15367</strain>
    </source>
</reference>